<feature type="domain" description="PPIase cyclophilin-type" evidence="23">
    <location>
        <begin position="287"/>
        <end position="431"/>
    </location>
</feature>
<dbReference type="FunFam" id="2.40.100.10:FF:000018">
    <property type="entry name" value="Peptidyl-prolyl cis-trans isomerase-like 2"/>
    <property type="match status" value="1"/>
</dbReference>
<dbReference type="Proteomes" id="UP000007875">
    <property type="component" value="Unassembled WGS sequence"/>
</dbReference>
<evidence type="ECO:0000256" key="15">
    <source>
        <dbReference type="ARBA" id="ARBA00023242"/>
    </source>
</evidence>
<dbReference type="GO" id="GO:0061630">
    <property type="term" value="F:ubiquitin protein ligase activity"/>
    <property type="evidence" value="ECO:0007669"/>
    <property type="project" value="UniProtKB-EC"/>
</dbReference>
<reference evidence="26" key="1">
    <citation type="submission" date="2003-08" db="EMBL/GenBank/DDBJ databases">
        <authorList>
            <person name="Birren B."/>
            <person name="Nusbaum C."/>
            <person name="Abebe A."/>
            <person name="Abouelleil A."/>
            <person name="Adekoya E."/>
            <person name="Ait-zahra M."/>
            <person name="Allen N."/>
            <person name="Allen T."/>
            <person name="An P."/>
            <person name="Anderson M."/>
            <person name="Anderson S."/>
            <person name="Arachchi H."/>
            <person name="Armbruster J."/>
            <person name="Bachantsang P."/>
            <person name="Baldwin J."/>
            <person name="Barry A."/>
            <person name="Bayul T."/>
            <person name="Blitshsteyn B."/>
            <person name="Bloom T."/>
            <person name="Blye J."/>
            <person name="Boguslavskiy L."/>
            <person name="Borowsky M."/>
            <person name="Boukhgalter B."/>
            <person name="Brunache A."/>
            <person name="Butler J."/>
            <person name="Calixte N."/>
            <person name="Calvo S."/>
            <person name="Camarata J."/>
            <person name="Campo K."/>
            <person name="Chang J."/>
            <person name="Cheshatsang Y."/>
            <person name="Citroen M."/>
            <person name="Collymore A."/>
            <person name="Considine T."/>
            <person name="Cook A."/>
            <person name="Cooke P."/>
            <person name="Corum B."/>
            <person name="Cuomo C."/>
            <person name="David R."/>
            <person name="Dawoe T."/>
            <person name="Degray S."/>
            <person name="Dodge S."/>
            <person name="Dooley K."/>
            <person name="Dorje P."/>
            <person name="Dorjee K."/>
            <person name="Dorris L."/>
            <person name="Duffey N."/>
            <person name="Dupes A."/>
            <person name="Elkins T."/>
            <person name="Engels R."/>
            <person name="Erickson J."/>
            <person name="Farina A."/>
            <person name="Faro S."/>
            <person name="Ferreira P."/>
            <person name="Fischer H."/>
            <person name="Fitzgerald M."/>
            <person name="Foley K."/>
            <person name="Gage D."/>
            <person name="Galagan J."/>
            <person name="Gearin G."/>
            <person name="Gnerre S."/>
            <person name="Gnirke A."/>
            <person name="Goyette A."/>
            <person name="Graham J."/>
            <person name="Grandbois E."/>
            <person name="Gyaltsen K."/>
            <person name="Hafez N."/>
            <person name="Hagopian D."/>
            <person name="Hagos B."/>
            <person name="Hall J."/>
            <person name="Hatcher B."/>
            <person name="Heller A."/>
            <person name="Higgins H."/>
            <person name="Honan T."/>
            <person name="Horn A."/>
            <person name="Houde N."/>
            <person name="Hughes L."/>
            <person name="Hulme W."/>
            <person name="Husby E."/>
            <person name="Iliev I."/>
            <person name="Jaffe D."/>
            <person name="Jones C."/>
            <person name="Kamal M."/>
            <person name="Kamat A."/>
            <person name="Kamvysselis M."/>
            <person name="Karlsson E."/>
            <person name="Kells C."/>
            <person name="Kieu A."/>
            <person name="Kisner P."/>
            <person name="Kodira C."/>
            <person name="Kulbokas E."/>
            <person name="Labutti K."/>
            <person name="Lama D."/>
            <person name="Landers T."/>
            <person name="Leger J."/>
            <person name="Levine S."/>
            <person name="Lewis D."/>
            <person name="Lewis T."/>
            <person name="Lindblad-toh K."/>
            <person name="Liu X."/>
            <person name="Lokyitsang T."/>
            <person name="Lokyitsang Y."/>
            <person name="Lucien O."/>
            <person name="Lui A."/>
            <person name="Ma L.J."/>
            <person name="Mabbitt R."/>
            <person name="Macdonald J."/>
            <person name="Maclean C."/>
            <person name="Major J."/>
            <person name="Manning J."/>
            <person name="Marabella R."/>
            <person name="Maru K."/>
            <person name="Matthews C."/>
            <person name="Mauceli E."/>
            <person name="Mccarthy M."/>
            <person name="Mcdonough S."/>
            <person name="Mcghee T."/>
            <person name="Meldrim J."/>
            <person name="Meneus L."/>
            <person name="Mesirov J."/>
            <person name="Mihalev A."/>
            <person name="Mihova T."/>
            <person name="Mikkelsen T."/>
            <person name="Mlenga V."/>
            <person name="Moru K."/>
            <person name="Mozes J."/>
            <person name="Mulrain L."/>
            <person name="Munson G."/>
            <person name="Naylor J."/>
            <person name="Newes C."/>
            <person name="Nguyen C."/>
            <person name="Nguyen N."/>
            <person name="Nguyen T."/>
            <person name="Nicol R."/>
            <person name="Nielsen C."/>
            <person name="Nizzari M."/>
            <person name="Norbu C."/>
            <person name="Norbu N."/>
            <person name="O'donnell P."/>
            <person name="Okoawo O."/>
            <person name="O'leary S."/>
            <person name="Omotosho B."/>
            <person name="O'neill K."/>
            <person name="Osman S."/>
            <person name="Parker S."/>
            <person name="Perrin D."/>
            <person name="Phunkhang P."/>
            <person name="Piqani B."/>
            <person name="Purcell S."/>
            <person name="Rachupka T."/>
            <person name="Ramasamy U."/>
            <person name="Rameau R."/>
            <person name="Ray V."/>
            <person name="Raymond C."/>
            <person name="Retta R."/>
            <person name="Richardson S."/>
            <person name="Rise C."/>
            <person name="Rodriguez J."/>
            <person name="Rogers J."/>
            <person name="Rogov P."/>
            <person name="Rutman M."/>
            <person name="Schupbach R."/>
            <person name="Seaman C."/>
            <person name="Settipalli S."/>
            <person name="Sharpe T."/>
            <person name="Sheridan J."/>
            <person name="Sherpa N."/>
            <person name="Shi J."/>
            <person name="Smirnov S."/>
            <person name="Smith C."/>
            <person name="Sougnez C."/>
            <person name="Spencer B."/>
            <person name="Stalker J."/>
            <person name="Stange-thomann N."/>
            <person name="Stavropoulos S."/>
            <person name="Stetson K."/>
            <person name="Stone C."/>
            <person name="Stone S."/>
            <person name="Stubbs M."/>
            <person name="Talamas J."/>
            <person name="Tchuinga P."/>
            <person name="Tenzing P."/>
            <person name="Tesfaye S."/>
            <person name="Theodore J."/>
            <person name="Thoulutsang Y."/>
            <person name="Topham K."/>
            <person name="Towey S."/>
            <person name="Tsamla T."/>
            <person name="Tsomo N."/>
            <person name="Vallee D."/>
            <person name="Vassiliev H."/>
            <person name="Venkataraman V."/>
            <person name="Vinson J."/>
            <person name="Vo A."/>
            <person name="Wade C."/>
            <person name="Wang S."/>
            <person name="Wangchuk T."/>
            <person name="Wangdi T."/>
            <person name="Whittaker C."/>
            <person name="Wilkinson J."/>
            <person name="Wu Y."/>
            <person name="Wyman D."/>
            <person name="Yadav S."/>
            <person name="Yang S."/>
            <person name="Yang X."/>
            <person name="Yeager S."/>
            <person name="Yee E."/>
            <person name="Young G."/>
            <person name="Zainoun J."/>
            <person name="Zembeck L."/>
            <person name="Zimmer A."/>
            <person name="Zody M."/>
            <person name="Lander E."/>
        </authorList>
    </citation>
    <scope>NUCLEOTIDE SEQUENCE [LARGE SCALE GENOMIC DNA]</scope>
</reference>
<dbReference type="Pfam" id="PF00160">
    <property type="entry name" value="Pro_isomerase"/>
    <property type="match status" value="1"/>
</dbReference>
<evidence type="ECO:0000256" key="13">
    <source>
        <dbReference type="ARBA" id="ARBA00023054"/>
    </source>
</evidence>
<evidence type="ECO:0000256" key="11">
    <source>
        <dbReference type="ARBA" id="ARBA00022843"/>
    </source>
</evidence>
<evidence type="ECO:0000256" key="17">
    <source>
        <dbReference type="ARBA" id="ARBA00061807"/>
    </source>
</evidence>
<dbReference type="AlphaFoldDB" id="H2ZH27"/>
<dbReference type="GO" id="GO:0008380">
    <property type="term" value="P:RNA splicing"/>
    <property type="evidence" value="ECO:0007669"/>
    <property type="project" value="UniProtKB-KW"/>
</dbReference>
<comment type="similarity">
    <text evidence="4">Belongs to the cyclophilin-type PPIase family. PPIL2 subfamily.</text>
</comment>
<proteinExistence type="inferred from homology"/>
<dbReference type="GeneTree" id="ENSGT00940000153189"/>
<dbReference type="HOGENOM" id="CLU_012062_7_0_1"/>
<evidence type="ECO:0000256" key="7">
    <source>
        <dbReference type="ARBA" id="ARBA00022664"/>
    </source>
</evidence>
<dbReference type="InterPro" id="IPR029000">
    <property type="entry name" value="Cyclophilin-like_dom_sf"/>
</dbReference>
<accession>H2ZH27</accession>
<evidence type="ECO:0000256" key="16">
    <source>
        <dbReference type="ARBA" id="ARBA00059251"/>
    </source>
</evidence>
<dbReference type="SMART" id="SM00504">
    <property type="entry name" value="Ubox"/>
    <property type="match status" value="1"/>
</dbReference>
<feature type="coiled-coil region" evidence="21">
    <location>
        <begin position="436"/>
        <end position="468"/>
    </location>
</feature>
<feature type="domain" description="U-box" evidence="24">
    <location>
        <begin position="35"/>
        <end position="108"/>
    </location>
</feature>
<evidence type="ECO:0000256" key="1">
    <source>
        <dbReference type="ARBA" id="ARBA00000900"/>
    </source>
</evidence>
<evidence type="ECO:0000256" key="6">
    <source>
        <dbReference type="ARBA" id="ARBA00022499"/>
    </source>
</evidence>
<feature type="region of interest" description="Disordered" evidence="22">
    <location>
        <begin position="232"/>
        <end position="257"/>
    </location>
</feature>
<dbReference type="PRINTS" id="PR00153">
    <property type="entry name" value="CSAPPISMRASE"/>
</dbReference>
<keyword evidence="9" id="KW-0747">Spliceosome</keyword>
<dbReference type="CDD" id="cd01923">
    <property type="entry name" value="cyclophilin_RING"/>
    <property type="match status" value="1"/>
</dbReference>
<dbReference type="PANTHER" id="PTHR45625">
    <property type="entry name" value="PEPTIDYL-PROLYL CIS-TRANS ISOMERASE-RELATED"/>
    <property type="match status" value="1"/>
</dbReference>
<comment type="subcellular location">
    <subcellularLocation>
        <location evidence="2">Nucleus</location>
    </subcellularLocation>
</comment>
<evidence type="ECO:0000256" key="3">
    <source>
        <dbReference type="ARBA" id="ARBA00004906"/>
    </source>
</evidence>
<keyword evidence="8" id="KW-0808">Transferase</keyword>
<comment type="pathway">
    <text evidence="3">Protein modification; protein ubiquitination.</text>
</comment>
<dbReference type="OMA" id="NFIKHCA"/>
<reference evidence="25" key="3">
    <citation type="submission" date="2025-09" db="UniProtKB">
        <authorList>
            <consortium name="Ensembl"/>
        </authorList>
    </citation>
    <scope>IDENTIFICATION</scope>
</reference>
<dbReference type="SUPFAM" id="SSF57850">
    <property type="entry name" value="RING/U-box"/>
    <property type="match status" value="1"/>
</dbReference>
<dbReference type="SUPFAM" id="SSF50891">
    <property type="entry name" value="Cyclophilin-like"/>
    <property type="match status" value="1"/>
</dbReference>
<dbReference type="CDD" id="cd16663">
    <property type="entry name" value="RING-Ubox_PPIL2"/>
    <property type="match status" value="1"/>
</dbReference>
<dbReference type="FunCoup" id="H2ZH27">
    <property type="interactions" value="653"/>
</dbReference>
<dbReference type="InParanoid" id="H2ZH27"/>
<evidence type="ECO:0000259" key="24">
    <source>
        <dbReference type="PROSITE" id="PS51698"/>
    </source>
</evidence>
<name>H2ZH27_CIOSA</name>
<evidence type="ECO:0000256" key="14">
    <source>
        <dbReference type="ARBA" id="ARBA00023187"/>
    </source>
</evidence>
<keyword evidence="13 21" id="KW-0175">Coiled coil</keyword>
<keyword evidence="12" id="KW-0007">Acetylation</keyword>
<organism evidence="25 26">
    <name type="scientific">Ciona savignyi</name>
    <name type="common">Pacific transparent sea squirt</name>
    <dbReference type="NCBI Taxonomy" id="51511"/>
    <lineage>
        <taxon>Eukaryota</taxon>
        <taxon>Metazoa</taxon>
        <taxon>Chordata</taxon>
        <taxon>Tunicata</taxon>
        <taxon>Ascidiacea</taxon>
        <taxon>Phlebobranchia</taxon>
        <taxon>Cionidae</taxon>
        <taxon>Ciona</taxon>
    </lineage>
</organism>
<dbReference type="PANTHER" id="PTHR45625:SF1">
    <property type="entry name" value="RING-TYPE E3 UBIQUITIN-PROTEIN LIGASE PPIL2"/>
    <property type="match status" value="1"/>
</dbReference>
<dbReference type="GO" id="GO:0006397">
    <property type="term" value="P:mRNA processing"/>
    <property type="evidence" value="ECO:0007669"/>
    <property type="project" value="UniProtKB-KW"/>
</dbReference>
<evidence type="ECO:0000256" key="18">
    <source>
        <dbReference type="ARBA" id="ARBA00073734"/>
    </source>
</evidence>
<evidence type="ECO:0000256" key="4">
    <source>
        <dbReference type="ARBA" id="ARBA00007930"/>
    </source>
</evidence>
<dbReference type="InterPro" id="IPR002130">
    <property type="entry name" value="Cyclophilin-type_PPIase_dom"/>
</dbReference>
<comment type="catalytic activity">
    <reaction evidence="1">
        <text>S-ubiquitinyl-[E2 ubiquitin-conjugating enzyme]-L-cysteine + [acceptor protein]-L-lysine = [E2 ubiquitin-conjugating enzyme]-L-cysteine + N(6)-ubiquitinyl-[acceptor protein]-L-lysine.</text>
        <dbReference type="EC" id="2.3.2.27"/>
    </reaction>
</comment>
<keyword evidence="6" id="KW-1017">Isopeptide bond</keyword>
<keyword evidence="26" id="KW-1185">Reference proteome</keyword>
<evidence type="ECO:0000313" key="26">
    <source>
        <dbReference type="Proteomes" id="UP000007875"/>
    </source>
</evidence>
<comment type="subunit">
    <text evidence="17">Component of the minor spliceosome, which splices U12-type introns. Within this complex, interacts with PRPF8/PRP8, EFTUD2/SNU114 and PLRG1. Interacts with isoform 2 of BSG. Interacts (via the PPIase cyclophilin-type domain) with CRNKL1; they may form a trimeric complex with HSP90.</text>
</comment>
<comment type="function">
    <text evidence="16">Has a ubiquitin-protein ligase activity acting as an E3 ubiquitin protein ligase or as an ubiquitin-ubiquitin ligase promoting elongation of ubiquitin chains on substrates. By mediating 'Lys-48'-linked polyubiquitination of proteins could target them for proteasomal degradation. May also function as a chaperone, playing a role in transport to the cell membrane of BSG/Basigin for instance. Probable inactive PPIase with no peptidyl-prolyl cis-trans isomerase activity. As a component of the minor spliceosome, involved in the splicing of U12-type introns in pre-mRNAs.</text>
</comment>
<dbReference type="InterPro" id="IPR026951">
    <property type="entry name" value="PPIL2_U-box_dom"/>
</dbReference>
<dbReference type="PROSITE" id="PS51698">
    <property type="entry name" value="U_BOX"/>
    <property type="match status" value="1"/>
</dbReference>
<dbReference type="GO" id="GO:0006457">
    <property type="term" value="P:protein folding"/>
    <property type="evidence" value="ECO:0007669"/>
    <property type="project" value="InterPro"/>
</dbReference>
<keyword evidence="7" id="KW-0507">mRNA processing</keyword>
<feature type="compositionally biased region" description="Polar residues" evidence="22">
    <location>
        <begin position="505"/>
        <end position="515"/>
    </location>
</feature>
<evidence type="ECO:0000256" key="21">
    <source>
        <dbReference type="SAM" id="Coils"/>
    </source>
</evidence>
<dbReference type="PROSITE" id="PS00170">
    <property type="entry name" value="CSA_PPIASE_1"/>
    <property type="match status" value="1"/>
</dbReference>
<dbReference type="InterPro" id="IPR020892">
    <property type="entry name" value="Cyclophilin-type_PPIase_CS"/>
</dbReference>
<dbReference type="Gene3D" id="3.30.40.10">
    <property type="entry name" value="Zinc/RING finger domain, C3HC4 (zinc finger)"/>
    <property type="match status" value="1"/>
</dbReference>
<dbReference type="eggNOG" id="KOG0883">
    <property type="taxonomic scope" value="Eukaryota"/>
</dbReference>
<dbReference type="PROSITE" id="PS50072">
    <property type="entry name" value="CSA_PPIASE_2"/>
    <property type="match status" value="1"/>
</dbReference>
<dbReference type="Ensembl" id="ENSCSAVT00000017075.1">
    <property type="protein sequence ID" value="ENSCSAVP00000016893.1"/>
    <property type="gene ID" value="ENSCSAVG00000009933.1"/>
</dbReference>
<dbReference type="GO" id="GO:0071013">
    <property type="term" value="C:catalytic step 2 spliceosome"/>
    <property type="evidence" value="ECO:0007669"/>
    <property type="project" value="TreeGrafter"/>
</dbReference>
<evidence type="ECO:0000256" key="19">
    <source>
        <dbReference type="ARBA" id="ARBA00078275"/>
    </source>
</evidence>
<evidence type="ECO:0000256" key="22">
    <source>
        <dbReference type="SAM" id="MobiDB-lite"/>
    </source>
</evidence>
<feature type="region of interest" description="Disordered" evidence="22">
    <location>
        <begin position="491"/>
        <end position="515"/>
    </location>
</feature>
<keyword evidence="10" id="KW-0833">Ubl conjugation pathway</keyword>
<dbReference type="EC" id="2.3.2.27" evidence="5"/>
<evidence type="ECO:0000256" key="2">
    <source>
        <dbReference type="ARBA" id="ARBA00004123"/>
    </source>
</evidence>
<dbReference type="FunFam" id="3.30.40.10:FF:000079">
    <property type="entry name" value="Peptidyl-prolyl cis-trans isomerase 2"/>
    <property type="match status" value="1"/>
</dbReference>
<dbReference type="InterPro" id="IPR013083">
    <property type="entry name" value="Znf_RING/FYVE/PHD"/>
</dbReference>
<dbReference type="STRING" id="51511.ENSCSAVP00000016893"/>
<evidence type="ECO:0000256" key="20">
    <source>
        <dbReference type="ARBA" id="ARBA00079124"/>
    </source>
</evidence>
<evidence type="ECO:0000256" key="8">
    <source>
        <dbReference type="ARBA" id="ARBA00022679"/>
    </source>
</evidence>
<evidence type="ECO:0000256" key="5">
    <source>
        <dbReference type="ARBA" id="ARBA00012483"/>
    </source>
</evidence>
<keyword evidence="15" id="KW-0539">Nucleus</keyword>
<evidence type="ECO:0000313" key="25">
    <source>
        <dbReference type="Ensembl" id="ENSCSAVP00000016893.1"/>
    </source>
</evidence>
<dbReference type="Gene3D" id="2.40.100.10">
    <property type="entry name" value="Cyclophilin-like"/>
    <property type="match status" value="1"/>
</dbReference>
<feature type="compositionally biased region" description="Polar residues" evidence="22">
    <location>
        <begin position="234"/>
        <end position="253"/>
    </location>
</feature>
<reference evidence="25" key="2">
    <citation type="submission" date="2025-08" db="UniProtKB">
        <authorList>
            <consortium name="Ensembl"/>
        </authorList>
    </citation>
    <scope>IDENTIFICATION</scope>
</reference>
<dbReference type="GO" id="GO:0003755">
    <property type="term" value="F:peptidyl-prolyl cis-trans isomerase activity"/>
    <property type="evidence" value="ECO:0007669"/>
    <property type="project" value="InterPro"/>
</dbReference>
<dbReference type="Pfam" id="PF04641">
    <property type="entry name" value="Rtf2"/>
    <property type="match status" value="1"/>
</dbReference>
<keyword evidence="14" id="KW-0508">mRNA splicing</keyword>
<evidence type="ECO:0000256" key="12">
    <source>
        <dbReference type="ARBA" id="ARBA00022990"/>
    </source>
</evidence>
<dbReference type="InterPro" id="IPR044666">
    <property type="entry name" value="Cyclophilin_A-like"/>
</dbReference>
<dbReference type="GO" id="GO:0000209">
    <property type="term" value="P:protein polyubiquitination"/>
    <property type="evidence" value="ECO:0007669"/>
    <property type="project" value="TreeGrafter"/>
</dbReference>
<protein>
    <recommendedName>
        <fullName evidence="18">RING-type E3 ubiquitin-protein ligase PPIL2</fullName>
        <ecNumber evidence="5">2.3.2.27</ecNumber>
    </recommendedName>
    <alternativeName>
        <fullName evidence="20">CYC4</fullName>
    </alternativeName>
    <alternativeName>
        <fullName evidence="19">Probable inactive peptidyl-prolyl cis-trans isomerase-like 2</fullName>
    </alternativeName>
</protein>
<evidence type="ECO:0000256" key="9">
    <source>
        <dbReference type="ARBA" id="ARBA00022728"/>
    </source>
</evidence>
<evidence type="ECO:0000256" key="10">
    <source>
        <dbReference type="ARBA" id="ARBA00022786"/>
    </source>
</evidence>
<sequence length="515" mass="59304">MGKRQHQSDKMYVTGREWAEFYGGHKKTVRNSDFRRLPFFCCSISLQPVENPMCTKEGHVFDLLNIVPWLRKFATNPITGKKLEAKSLIKLTFHKNADGKYHCPVLFKVFNENTHIVAIATTGNVFSYDAVEQLNMKSKNWKELLTDKKFTREDIITIQDPTKLDKFNLQTFFHLKHNQKLPDDDLKARADPKYYMKTTNAETSQTLDQLYKDYKGDEILKAKPEAPKTKIDRFNTSNRSTGHVSASFTSTARTPEVEHQTLAREEDEVRYEYVKKKGFVRLTTNFGDINLELHCDIAPKTCENFVKLCKKGYYDGTVFHRLIRHFMVQGGDPTGTGKGGESFWGEPFKDEFRFNLSHSERGILSMANSGPNTNKSQFFITFRSCKHLDRKHTIFGRVVGGLSTLARIEDIKTEKKTDAPKERIEIEKAVVIVDPYEEADETLAELRRNEAEMKEKEEERLKSEMRAAEKPKVYKSGVGKYINTKAVPKLDASQQGSVKKRKVKTTNQLNDFSSW</sequence>
<evidence type="ECO:0000259" key="23">
    <source>
        <dbReference type="PROSITE" id="PS50072"/>
    </source>
</evidence>
<dbReference type="InterPro" id="IPR003613">
    <property type="entry name" value="Ubox_domain"/>
</dbReference>
<keyword evidence="11" id="KW-0832">Ubl conjugation</keyword>